<dbReference type="KEGG" id="cei:CEPID_04175"/>
<dbReference type="OrthoDB" id="4375110at2"/>
<dbReference type="AlphaFoldDB" id="A0A0G3GT57"/>
<gene>
    <name evidence="2" type="ORF">CEPID_04175</name>
</gene>
<keyword evidence="3" id="KW-1185">Reference proteome</keyword>
<sequence>MWHAVSYALMDSINVLLIGVIVLLGVVLPPSARYRRIATLLVGGDWLGVFLLSVPVLLLLDSIRSRVEAALASPIFGWVLIAVGVVSAVMTWRGGDSTALMNRMLGPLRTPTWRTAAVGFVLGVVQSITSLPFFAGLAYLSTGGFSTPVRYLGLVFYASLALSLPALTAVAVGFVRAYPESPAGRAFAWSRENGSRVSQWAGYLVSVCLIVMGCTHL</sequence>
<evidence type="ECO:0000313" key="3">
    <source>
        <dbReference type="Proteomes" id="UP000035368"/>
    </source>
</evidence>
<feature type="transmembrane region" description="Helical" evidence="1">
    <location>
        <begin position="75"/>
        <end position="95"/>
    </location>
</feature>
<feature type="transmembrane region" description="Helical" evidence="1">
    <location>
        <begin position="116"/>
        <end position="139"/>
    </location>
</feature>
<accession>A0A0G3GT57</accession>
<dbReference type="EMBL" id="CP011541">
    <property type="protein sequence ID" value="AKK02708.1"/>
    <property type="molecule type" value="Genomic_DNA"/>
</dbReference>
<keyword evidence="1" id="KW-0472">Membrane</keyword>
<keyword evidence="1" id="KW-0812">Transmembrane</keyword>
<dbReference type="PATRIC" id="fig|1050174.4.peg.847"/>
<reference evidence="2 3" key="1">
    <citation type="submission" date="2015-05" db="EMBL/GenBank/DDBJ databases">
        <title>Complete genome sequence of Corynebacterium epidermidicanis DSM 45586, isolated from the skin of a dog suffering from pruritus.</title>
        <authorList>
            <person name="Ruckert C."/>
            <person name="Albersmeier A."/>
            <person name="Winkler A."/>
            <person name="Tauch A."/>
        </authorList>
    </citation>
    <scope>NUCLEOTIDE SEQUENCE [LARGE SCALE GENOMIC DNA]</scope>
    <source>
        <strain evidence="2 3">DSM 45586</strain>
    </source>
</reference>
<feature type="transmembrane region" description="Helical" evidence="1">
    <location>
        <begin position="6"/>
        <end position="28"/>
    </location>
</feature>
<evidence type="ECO:0000256" key="1">
    <source>
        <dbReference type="SAM" id="Phobius"/>
    </source>
</evidence>
<dbReference type="RefSeq" id="WP_047239867.1">
    <property type="nucleotide sequence ID" value="NZ_CP011541.1"/>
</dbReference>
<organism evidence="2 3">
    <name type="scientific">Corynebacterium epidermidicanis</name>
    <dbReference type="NCBI Taxonomy" id="1050174"/>
    <lineage>
        <taxon>Bacteria</taxon>
        <taxon>Bacillati</taxon>
        <taxon>Actinomycetota</taxon>
        <taxon>Actinomycetes</taxon>
        <taxon>Mycobacteriales</taxon>
        <taxon>Corynebacteriaceae</taxon>
        <taxon>Corynebacterium</taxon>
    </lineage>
</organism>
<name>A0A0G3GT57_9CORY</name>
<dbReference type="Proteomes" id="UP000035368">
    <property type="component" value="Chromosome"/>
</dbReference>
<evidence type="ECO:0000313" key="2">
    <source>
        <dbReference type="EMBL" id="AKK02708.1"/>
    </source>
</evidence>
<feature type="transmembrane region" description="Helical" evidence="1">
    <location>
        <begin position="151"/>
        <end position="175"/>
    </location>
</feature>
<protein>
    <submittedName>
        <fullName evidence="2">Putative DUF2910 family protein</fullName>
    </submittedName>
</protein>
<dbReference type="STRING" id="1050174.CEPID_04175"/>
<proteinExistence type="predicted"/>
<keyword evidence="1" id="KW-1133">Transmembrane helix</keyword>
<feature type="transmembrane region" description="Helical" evidence="1">
    <location>
        <begin position="40"/>
        <end position="60"/>
    </location>
</feature>